<dbReference type="EMBL" id="CP086322">
    <property type="protein sequence ID" value="UQA90735.1"/>
    <property type="molecule type" value="Genomic_DNA"/>
</dbReference>
<proteinExistence type="predicted"/>
<keyword evidence="2" id="KW-0732">Signal</keyword>
<keyword evidence="1" id="KW-0812">Transmembrane</keyword>
<accession>A0ABY4LZ40</accession>
<evidence type="ECO:0000313" key="3">
    <source>
        <dbReference type="EMBL" id="UQA90735.1"/>
    </source>
</evidence>
<evidence type="ECO:0000256" key="2">
    <source>
        <dbReference type="SAM" id="SignalP"/>
    </source>
</evidence>
<reference evidence="3" key="1">
    <citation type="submission" date="2021-10" db="EMBL/GenBank/DDBJ databases">
        <title>Streptomyces nigrumlapis sp.nov.,an antimicrobial producing actinobacterium isolated from Black Gobi rocks.</title>
        <authorList>
            <person name="Wen Y."/>
            <person name="Zhang W."/>
            <person name="Liu X.G."/>
        </authorList>
    </citation>
    <scope>NUCLEOTIDE SEQUENCE</scope>
    <source>
        <strain evidence="3">ST13-2-2</strain>
    </source>
</reference>
<name>A0ABY4LZ40_9ACTN</name>
<dbReference type="Proteomes" id="UP000830115">
    <property type="component" value="Chromosome"/>
</dbReference>
<feature type="chain" id="PRO_5046329029" description="Gram-positive cocci surface proteins LPxTG domain-containing protein" evidence="2">
    <location>
        <begin position="32"/>
        <end position="178"/>
    </location>
</feature>
<evidence type="ECO:0008006" key="5">
    <source>
        <dbReference type="Google" id="ProtNLM"/>
    </source>
</evidence>
<evidence type="ECO:0000313" key="4">
    <source>
        <dbReference type="Proteomes" id="UP000830115"/>
    </source>
</evidence>
<dbReference type="RefSeq" id="WP_248861502.1">
    <property type="nucleotide sequence ID" value="NZ_CP086322.1"/>
</dbReference>
<feature type="transmembrane region" description="Helical" evidence="1">
    <location>
        <begin position="151"/>
        <end position="172"/>
    </location>
</feature>
<evidence type="ECO:0000256" key="1">
    <source>
        <dbReference type="SAM" id="Phobius"/>
    </source>
</evidence>
<keyword evidence="1" id="KW-1133">Transmembrane helix</keyword>
<protein>
    <recommendedName>
        <fullName evidence="5">Gram-positive cocci surface proteins LPxTG domain-containing protein</fullName>
    </recommendedName>
</protein>
<organism evidence="3 4">
    <name type="scientific">Streptomyces halobius</name>
    <dbReference type="NCBI Taxonomy" id="2879846"/>
    <lineage>
        <taxon>Bacteria</taxon>
        <taxon>Bacillati</taxon>
        <taxon>Actinomycetota</taxon>
        <taxon>Actinomycetes</taxon>
        <taxon>Kitasatosporales</taxon>
        <taxon>Streptomycetaceae</taxon>
        <taxon>Streptomyces</taxon>
    </lineage>
</organism>
<keyword evidence="4" id="KW-1185">Reference proteome</keyword>
<sequence>MTAARHSLVCASVIAAACGSALLLPVTAALANSPASPTGALAQKPAERLKVTDEKAGKYETTYTLSSGDKIRLARDTMIGPRAEITGDGGKAHLNSDRGWEHLSRTGVKFTLVHPDSSSIPPVVTAQKGEDKITLDYPGGIQDPEQDNPQITTMLLAGGGAAAAAGLAFTALRRRTHA</sequence>
<feature type="signal peptide" evidence="2">
    <location>
        <begin position="1"/>
        <end position="31"/>
    </location>
</feature>
<dbReference type="PROSITE" id="PS51257">
    <property type="entry name" value="PROKAR_LIPOPROTEIN"/>
    <property type="match status" value="1"/>
</dbReference>
<keyword evidence="1" id="KW-0472">Membrane</keyword>
<gene>
    <name evidence="3" type="ORF">K9S39_01485</name>
</gene>